<dbReference type="PANTHER" id="PTHR11070:SF2">
    <property type="entry name" value="ATP-DEPENDENT DNA HELICASE SRS2"/>
    <property type="match status" value="1"/>
</dbReference>
<evidence type="ECO:0000313" key="7">
    <source>
        <dbReference type="Proteomes" id="UP000034772"/>
    </source>
</evidence>
<evidence type="ECO:0000256" key="2">
    <source>
        <dbReference type="ARBA" id="ARBA00022801"/>
    </source>
</evidence>
<dbReference type="Gene3D" id="1.10.486.10">
    <property type="entry name" value="PCRA, domain 4"/>
    <property type="match status" value="1"/>
</dbReference>
<dbReference type="Gene3D" id="3.40.50.300">
    <property type="entry name" value="P-loop containing nucleotide triphosphate hydrolases"/>
    <property type="match status" value="1"/>
</dbReference>
<dbReference type="PROSITE" id="PS51217">
    <property type="entry name" value="UVRD_HELICASE_CTER"/>
    <property type="match status" value="1"/>
</dbReference>
<dbReference type="Proteomes" id="UP000034772">
    <property type="component" value="Unassembled WGS sequence"/>
</dbReference>
<accession>A0A0G1W9H3</accession>
<evidence type="ECO:0000259" key="5">
    <source>
        <dbReference type="PROSITE" id="PS51217"/>
    </source>
</evidence>
<dbReference type="Pfam" id="PF13361">
    <property type="entry name" value="UvrD_C"/>
    <property type="match status" value="1"/>
</dbReference>
<dbReference type="InterPro" id="IPR027417">
    <property type="entry name" value="P-loop_NTPase"/>
</dbReference>
<dbReference type="PANTHER" id="PTHR11070">
    <property type="entry name" value="UVRD / RECB / PCRA DNA HELICASE FAMILY MEMBER"/>
    <property type="match status" value="1"/>
</dbReference>
<reference evidence="6 7" key="1">
    <citation type="journal article" date="2015" name="Nature">
        <title>rRNA introns, odd ribosomes, and small enigmatic genomes across a large radiation of phyla.</title>
        <authorList>
            <person name="Brown C.T."/>
            <person name="Hug L.A."/>
            <person name="Thomas B.C."/>
            <person name="Sharon I."/>
            <person name="Castelle C.J."/>
            <person name="Singh A."/>
            <person name="Wilkins M.J."/>
            <person name="Williams K.H."/>
            <person name="Banfield J.F."/>
        </authorList>
    </citation>
    <scope>NUCLEOTIDE SEQUENCE [LARGE SCALE GENOMIC DNA]</scope>
</reference>
<evidence type="ECO:0000256" key="4">
    <source>
        <dbReference type="ARBA" id="ARBA00022840"/>
    </source>
</evidence>
<keyword evidence="3 6" id="KW-0347">Helicase</keyword>
<dbReference type="SUPFAM" id="SSF52540">
    <property type="entry name" value="P-loop containing nucleoside triphosphate hydrolases"/>
    <property type="match status" value="1"/>
</dbReference>
<dbReference type="EMBL" id="LCOZ01000033">
    <property type="protein sequence ID" value="KKU86993.1"/>
    <property type="molecule type" value="Genomic_DNA"/>
</dbReference>
<evidence type="ECO:0000256" key="1">
    <source>
        <dbReference type="ARBA" id="ARBA00022741"/>
    </source>
</evidence>
<proteinExistence type="predicted"/>
<feature type="domain" description="UvrD-like helicase C-terminal" evidence="5">
    <location>
        <begin position="1"/>
        <end position="228"/>
    </location>
</feature>
<dbReference type="InterPro" id="IPR014017">
    <property type="entry name" value="DNA_helicase_UvrD-like_C"/>
</dbReference>
<dbReference type="GO" id="GO:0043138">
    <property type="term" value="F:3'-5' DNA helicase activity"/>
    <property type="evidence" value="ECO:0007669"/>
    <property type="project" value="TreeGrafter"/>
</dbReference>
<sequence length="328" mass="37668">MGQTIKALIGKGTKPEEIAILYRHNQDARTFADMLVKLGIPVEIEGGGNVLTDPVINQLMVLLKAISLSIKNLEDLELFTLMHYPWFKLDALEILKLARQASKAKQSMVDLILAGKAGPRFVEFINQLAKWQQEDARKSFSRWFEELIKDSGFMDWVLARPDNISVLNRLNSLFAEIKRLNSADHQLNLNKFLQAVELMELNRLRINEQDLDIKSRAVSLSTAHKAKGREWEHVFIVKAVDTKWGNNKTRELIKLPGSILTNSDVAKKEKNEDERRLFYVALTRAKIQVYLTFSERYLTGNYLKEVVPSMFLAEIPKKYQETVEPRLA</sequence>
<gene>
    <name evidence="6" type="ORF">UY17_C0033G0001</name>
</gene>
<organism evidence="6 7">
    <name type="scientific">Candidatus Beckwithbacteria bacterium GW2011_GWC2_47_9</name>
    <dbReference type="NCBI Taxonomy" id="1618373"/>
    <lineage>
        <taxon>Bacteria</taxon>
        <taxon>Candidatus Beckwithiibacteriota</taxon>
    </lineage>
</organism>
<dbReference type="GO" id="GO:0003677">
    <property type="term" value="F:DNA binding"/>
    <property type="evidence" value="ECO:0007669"/>
    <property type="project" value="InterPro"/>
</dbReference>
<dbReference type="GO" id="GO:0000725">
    <property type="term" value="P:recombinational repair"/>
    <property type="evidence" value="ECO:0007669"/>
    <property type="project" value="TreeGrafter"/>
</dbReference>
<evidence type="ECO:0000313" key="6">
    <source>
        <dbReference type="EMBL" id="KKU86993.1"/>
    </source>
</evidence>
<name>A0A0G1W9H3_9BACT</name>
<dbReference type="GO" id="GO:0005524">
    <property type="term" value="F:ATP binding"/>
    <property type="evidence" value="ECO:0007669"/>
    <property type="project" value="UniProtKB-KW"/>
</dbReference>
<evidence type="ECO:0000256" key="3">
    <source>
        <dbReference type="ARBA" id="ARBA00022806"/>
    </source>
</evidence>
<keyword evidence="1" id="KW-0547">Nucleotide-binding</keyword>
<keyword evidence="2" id="KW-0378">Hydrolase</keyword>
<protein>
    <submittedName>
        <fullName evidence="6">DNA/RNA helicase, superfamily I</fullName>
    </submittedName>
</protein>
<dbReference type="AlphaFoldDB" id="A0A0G1W9H3"/>
<feature type="non-terminal residue" evidence="6">
    <location>
        <position position="328"/>
    </location>
</feature>
<keyword evidence="4" id="KW-0067">ATP-binding</keyword>
<comment type="caution">
    <text evidence="6">The sequence shown here is derived from an EMBL/GenBank/DDBJ whole genome shotgun (WGS) entry which is preliminary data.</text>
</comment>
<dbReference type="InterPro" id="IPR000212">
    <property type="entry name" value="DNA_helicase_UvrD/REP"/>
</dbReference>
<dbReference type="GO" id="GO:0016787">
    <property type="term" value="F:hydrolase activity"/>
    <property type="evidence" value="ECO:0007669"/>
    <property type="project" value="UniProtKB-KW"/>
</dbReference>